<dbReference type="EMBL" id="UYWX01003623">
    <property type="protein sequence ID" value="VDM24131.1"/>
    <property type="molecule type" value="Genomic_DNA"/>
</dbReference>
<organism evidence="4">
    <name type="scientific">Hydatigena taeniaeformis</name>
    <name type="common">Feline tapeworm</name>
    <name type="synonym">Taenia taeniaeformis</name>
    <dbReference type="NCBI Taxonomy" id="6205"/>
    <lineage>
        <taxon>Eukaryota</taxon>
        <taxon>Metazoa</taxon>
        <taxon>Spiralia</taxon>
        <taxon>Lophotrochozoa</taxon>
        <taxon>Platyhelminthes</taxon>
        <taxon>Cestoda</taxon>
        <taxon>Eucestoda</taxon>
        <taxon>Cyclophyllidea</taxon>
        <taxon>Taeniidae</taxon>
        <taxon>Hydatigera</taxon>
    </lineage>
</organism>
<evidence type="ECO:0000313" key="2">
    <source>
        <dbReference type="EMBL" id="VDM24131.1"/>
    </source>
</evidence>
<proteinExistence type="predicted"/>
<evidence type="ECO:0000256" key="1">
    <source>
        <dbReference type="SAM" id="MobiDB-lite"/>
    </source>
</evidence>
<keyword evidence="3" id="KW-1185">Reference proteome</keyword>
<reference evidence="2 3" key="2">
    <citation type="submission" date="2018-11" db="EMBL/GenBank/DDBJ databases">
        <authorList>
            <consortium name="Pathogen Informatics"/>
        </authorList>
    </citation>
    <scope>NUCLEOTIDE SEQUENCE [LARGE SCALE GENOMIC DNA]</scope>
</reference>
<dbReference type="WBParaSite" id="TTAC_0000409401-mRNA-1">
    <property type="protein sequence ID" value="TTAC_0000409401-mRNA-1"/>
    <property type="gene ID" value="TTAC_0000409401"/>
</dbReference>
<dbReference type="AlphaFoldDB" id="A0A0R3WTK4"/>
<protein>
    <submittedName>
        <fullName evidence="4">Secreted protein</fullName>
    </submittedName>
</protein>
<sequence>MPILVFSLVATGGQTLEQSEQQAIEVGPSLDQSDDGKVSPIKSDAGLESTGAFVEPGMDDQAANEPSKHEKEEGENFGNTLQLLAFVSTRSFKSASDLDHFFMNPPVAQDGLTVCMVEIYRLSDL</sequence>
<evidence type="ECO:0000313" key="4">
    <source>
        <dbReference type="WBParaSite" id="TTAC_0000409401-mRNA-1"/>
    </source>
</evidence>
<accession>A0A0R3WTK4</accession>
<gene>
    <name evidence="2" type="ORF">TTAC_LOCUS4078</name>
</gene>
<evidence type="ECO:0000313" key="3">
    <source>
        <dbReference type="Proteomes" id="UP000274429"/>
    </source>
</evidence>
<reference evidence="4" key="1">
    <citation type="submission" date="2017-02" db="UniProtKB">
        <authorList>
            <consortium name="WormBaseParasite"/>
        </authorList>
    </citation>
    <scope>IDENTIFICATION</scope>
</reference>
<feature type="region of interest" description="Disordered" evidence="1">
    <location>
        <begin position="24"/>
        <end position="75"/>
    </location>
</feature>
<name>A0A0R3WTK4_HYDTA</name>
<dbReference type="Proteomes" id="UP000274429">
    <property type="component" value="Unassembled WGS sequence"/>
</dbReference>